<dbReference type="Proteomes" id="UP001177670">
    <property type="component" value="Unassembled WGS sequence"/>
</dbReference>
<keyword evidence="1" id="KW-0812">Transmembrane</keyword>
<organism evidence="2 3">
    <name type="scientific">Melipona bicolor</name>
    <dbReference type="NCBI Taxonomy" id="60889"/>
    <lineage>
        <taxon>Eukaryota</taxon>
        <taxon>Metazoa</taxon>
        <taxon>Ecdysozoa</taxon>
        <taxon>Arthropoda</taxon>
        <taxon>Hexapoda</taxon>
        <taxon>Insecta</taxon>
        <taxon>Pterygota</taxon>
        <taxon>Neoptera</taxon>
        <taxon>Endopterygota</taxon>
        <taxon>Hymenoptera</taxon>
        <taxon>Apocrita</taxon>
        <taxon>Aculeata</taxon>
        <taxon>Apoidea</taxon>
        <taxon>Anthophila</taxon>
        <taxon>Apidae</taxon>
        <taxon>Melipona</taxon>
    </lineage>
</organism>
<evidence type="ECO:0000313" key="3">
    <source>
        <dbReference type="Proteomes" id="UP001177670"/>
    </source>
</evidence>
<keyword evidence="1" id="KW-1133">Transmembrane helix</keyword>
<feature type="transmembrane region" description="Helical" evidence="1">
    <location>
        <begin position="75"/>
        <end position="97"/>
    </location>
</feature>
<keyword evidence="3" id="KW-1185">Reference proteome</keyword>
<dbReference type="AlphaFoldDB" id="A0AA40FUY6"/>
<dbReference type="EMBL" id="JAHYIQ010000016">
    <property type="protein sequence ID" value="KAK1125494.1"/>
    <property type="molecule type" value="Genomic_DNA"/>
</dbReference>
<accession>A0AA40FUY6</accession>
<proteinExistence type="predicted"/>
<evidence type="ECO:0000313" key="2">
    <source>
        <dbReference type="EMBL" id="KAK1125494.1"/>
    </source>
</evidence>
<evidence type="ECO:0000256" key="1">
    <source>
        <dbReference type="SAM" id="Phobius"/>
    </source>
</evidence>
<protein>
    <submittedName>
        <fullName evidence="2">Uncharacterized protein</fullName>
    </submittedName>
</protein>
<name>A0AA40FUY6_9HYME</name>
<gene>
    <name evidence="2" type="ORF">K0M31_005854</name>
</gene>
<sequence length="138" mass="16038">MPGASCSDEDQRSIGTRIGSETLERRSLSIDWEATTWKIRGIYEKRRIVGACTKRAYLSDHEMSTNFLDFPFSTLFFFFFFFFFLTKRFSFHCFFFLRSLSLSVSRSTCTRYTYTLISVSATDPTNGNNIESSREVSI</sequence>
<reference evidence="2" key="1">
    <citation type="submission" date="2021-10" db="EMBL/GenBank/DDBJ databases">
        <title>Melipona bicolor Genome sequencing and assembly.</title>
        <authorList>
            <person name="Araujo N.S."/>
            <person name="Arias M.C."/>
        </authorList>
    </citation>
    <scope>NUCLEOTIDE SEQUENCE</scope>
    <source>
        <strain evidence="2">USP_2M_L1-L4_2017</strain>
        <tissue evidence="2">Whole body</tissue>
    </source>
</reference>
<comment type="caution">
    <text evidence="2">The sequence shown here is derived from an EMBL/GenBank/DDBJ whole genome shotgun (WGS) entry which is preliminary data.</text>
</comment>
<keyword evidence="1" id="KW-0472">Membrane</keyword>